<accession>A0A5C6AP02</accession>
<name>A0A5C6AP02_9BACT</name>
<dbReference type="Proteomes" id="UP000320176">
    <property type="component" value="Unassembled WGS sequence"/>
</dbReference>
<dbReference type="AlphaFoldDB" id="A0A5C6AP02"/>
<gene>
    <name evidence="1" type="ORF">Pla52n_43700</name>
</gene>
<protein>
    <submittedName>
        <fullName evidence="1">Uncharacterized protein</fullName>
    </submittedName>
</protein>
<evidence type="ECO:0000313" key="2">
    <source>
        <dbReference type="Proteomes" id="UP000320176"/>
    </source>
</evidence>
<organism evidence="1 2">
    <name type="scientific">Stieleria varia</name>
    <dbReference type="NCBI Taxonomy" id="2528005"/>
    <lineage>
        <taxon>Bacteria</taxon>
        <taxon>Pseudomonadati</taxon>
        <taxon>Planctomycetota</taxon>
        <taxon>Planctomycetia</taxon>
        <taxon>Pirellulales</taxon>
        <taxon>Pirellulaceae</taxon>
        <taxon>Stieleria</taxon>
    </lineage>
</organism>
<dbReference type="InterPro" id="IPR005361">
    <property type="entry name" value="UPF0158"/>
</dbReference>
<proteinExistence type="predicted"/>
<sequence length="434" mass="49878">MYETTYGDRVLRGAEARLIAHAAWRFTDDLRNHVPSDGRADMNRGDSVIFEALSPEQKIVMIDRVTLYLLDETVDAPPCTALLDATIAALYRQVYDSVNIEIDLDHTSSTSGPEGTLEREQVIEAYLVNADVEDPDFEAPDPECQDLSIWQGIIDSLRDRVLQDEDWLLESPLMDIDPDESHAVRQIAGIDRDYFTDIAPDADVEQAALAWSNMLKRLTGERVETWRFGGHIPGPLEQDLPPPLDVLRFDDENESFHEEQVSTADWEQLEPVLLSDVIEEMQCGNSEWSSFVNKRTGKVIGLPADIFSYLEDEAAGDSTGYFGNGTDEMLQEAREIEESNDYEPLPSSYDIHEWEIMREFCESLPNEEDREQLENAIHGKGAFRKFKEAVRELSMEFEWFQFRDWKFELIAIRWLEENSIQWVRERVAPDEPPF</sequence>
<comment type="caution">
    <text evidence="1">The sequence shown here is derived from an EMBL/GenBank/DDBJ whole genome shotgun (WGS) entry which is preliminary data.</text>
</comment>
<dbReference type="Pfam" id="PF03682">
    <property type="entry name" value="UPF0158"/>
    <property type="match status" value="1"/>
</dbReference>
<reference evidence="1 2" key="1">
    <citation type="submission" date="2019-02" db="EMBL/GenBank/DDBJ databases">
        <title>Deep-cultivation of Planctomycetes and their phenomic and genomic characterization uncovers novel biology.</title>
        <authorList>
            <person name="Wiegand S."/>
            <person name="Jogler M."/>
            <person name="Boedeker C."/>
            <person name="Pinto D."/>
            <person name="Vollmers J."/>
            <person name="Rivas-Marin E."/>
            <person name="Kohn T."/>
            <person name="Peeters S.H."/>
            <person name="Heuer A."/>
            <person name="Rast P."/>
            <person name="Oberbeckmann S."/>
            <person name="Bunk B."/>
            <person name="Jeske O."/>
            <person name="Meyerdierks A."/>
            <person name="Storesund J.E."/>
            <person name="Kallscheuer N."/>
            <person name="Luecker S."/>
            <person name="Lage O.M."/>
            <person name="Pohl T."/>
            <person name="Merkel B.J."/>
            <person name="Hornburger P."/>
            <person name="Mueller R.-W."/>
            <person name="Bruemmer F."/>
            <person name="Labrenz M."/>
            <person name="Spormann A.M."/>
            <person name="Op Den Camp H."/>
            <person name="Overmann J."/>
            <person name="Amann R."/>
            <person name="Jetten M.S.M."/>
            <person name="Mascher T."/>
            <person name="Medema M.H."/>
            <person name="Devos D.P."/>
            <person name="Kaster A.-K."/>
            <person name="Ovreas L."/>
            <person name="Rohde M."/>
            <person name="Galperin M.Y."/>
            <person name="Jogler C."/>
        </authorList>
    </citation>
    <scope>NUCLEOTIDE SEQUENCE [LARGE SCALE GENOMIC DNA]</scope>
    <source>
        <strain evidence="1 2">Pla52n</strain>
    </source>
</reference>
<evidence type="ECO:0000313" key="1">
    <source>
        <dbReference type="EMBL" id="TWU00999.1"/>
    </source>
</evidence>
<dbReference type="OrthoDB" id="285182at2"/>
<keyword evidence="2" id="KW-1185">Reference proteome</keyword>
<dbReference type="EMBL" id="SJPN01000005">
    <property type="protein sequence ID" value="TWU00999.1"/>
    <property type="molecule type" value="Genomic_DNA"/>
</dbReference>
<dbReference type="RefSeq" id="WP_146521520.1">
    <property type="nucleotide sequence ID" value="NZ_CP151726.1"/>
</dbReference>